<dbReference type="Proteomes" id="UP000224634">
    <property type="component" value="Unassembled WGS sequence"/>
</dbReference>
<evidence type="ECO:0000313" key="3">
    <source>
        <dbReference type="EMBL" id="PGH21289.1"/>
    </source>
</evidence>
<sequence length="629" mass="70288">MSGKHLRSRFEEQGRRPVRIANCSGGRNDPGYQMLRHAERGYVDFITGDYLAEVSLAENAEAMRAEKHNGWFDTCLDGVQQSLDFLAEKHIKVIVNGGGLNPGGLARKIQQLIQEKGYGLRVAYVSGDDILEEVRSELLETKQLPPHLDGDNPDVNLNRLATAFLDTEMKPLVAANAYLGARGIVKALDAGADIIICGRVADASPVIGAAWWWFGWNDADYDRLAHALVAGHLIECSGYLTGGNFSGFDQYNDLDLFVDIPFPIAEIELDGSTIVTMDDTGKGLLNEDTVRCQFLYELQGAIYLNSDVTADLTDVTIKEVRSNRVQVRGIKGSPPPATTKFGIFYQGGYQCQLLLNATGYATNQKWDLLEKQVKYRLKRNGVLEKFDILEFQIIGTPQENPESQLASTTYCRVFAQAPDEVTCVMLRKSWAEFVMQHFSGLHYSLDFRAAMPMRYIAYYPALYPQHRLQESAHILQVDGTTEKCLNAGHPPNFQDPPCKRISFDAEPLPTRTGPTKRVRIGDITLGRSGDKGANLNFGIIPKDSSHWPWLRSFFSRAKLRELIGKDWKDEYFIERIEFPNIQAVHFVIYGILGRGSSSSVILDALGKGFCDYIRDKVIDVPVDIFGHGE</sequence>
<dbReference type="EMBL" id="PDNA01000037">
    <property type="protein sequence ID" value="PGH21289.1"/>
    <property type="molecule type" value="Genomic_DNA"/>
</dbReference>
<dbReference type="OrthoDB" id="4181500at2759"/>
<proteinExistence type="predicted"/>
<name>A0A2B7YJQ6_POLH7</name>
<reference evidence="3 4" key="1">
    <citation type="submission" date="2017-10" db="EMBL/GenBank/DDBJ databases">
        <title>Comparative genomics in systemic dimorphic fungi from Ajellomycetaceae.</title>
        <authorList>
            <person name="Munoz J.F."/>
            <person name="Mcewen J.G."/>
            <person name="Clay O.K."/>
            <person name="Cuomo C.A."/>
        </authorList>
    </citation>
    <scope>NUCLEOTIDE SEQUENCE [LARGE SCALE GENOMIC DNA]</scope>
    <source>
        <strain evidence="3 4">UAMH7299</strain>
    </source>
</reference>
<dbReference type="PANTHER" id="PTHR47585:SF1">
    <property type="entry name" value="DUF1446 DOMAIN-CONTAINING PROTEIN"/>
    <property type="match status" value="1"/>
</dbReference>
<dbReference type="AlphaFoldDB" id="A0A2B7YJQ6"/>
<evidence type="ECO:0000259" key="2">
    <source>
        <dbReference type="Pfam" id="PF23544"/>
    </source>
</evidence>
<protein>
    <recommendedName>
        <fullName evidence="5">DUF1446 domain-containing protein</fullName>
    </recommendedName>
</protein>
<keyword evidence="4" id="KW-1185">Reference proteome</keyword>
<dbReference type="PANTHER" id="PTHR47585">
    <property type="match status" value="1"/>
</dbReference>
<dbReference type="Pfam" id="PF23544">
    <property type="entry name" value="AtuA_ferredoxin"/>
    <property type="match status" value="1"/>
</dbReference>
<feature type="domain" description="Acyclic terpene utilisation N-terminal" evidence="1">
    <location>
        <begin position="18"/>
        <end position="474"/>
    </location>
</feature>
<gene>
    <name evidence="3" type="ORF">AJ80_03339</name>
</gene>
<evidence type="ECO:0000259" key="1">
    <source>
        <dbReference type="Pfam" id="PF07287"/>
    </source>
</evidence>
<dbReference type="Pfam" id="PF07287">
    <property type="entry name" value="AtuA"/>
    <property type="match status" value="1"/>
</dbReference>
<comment type="caution">
    <text evidence="3">The sequence shown here is derived from an EMBL/GenBank/DDBJ whole genome shotgun (WGS) entry which is preliminary data.</text>
</comment>
<evidence type="ECO:0008006" key="5">
    <source>
        <dbReference type="Google" id="ProtNLM"/>
    </source>
</evidence>
<dbReference type="InterPro" id="IPR056362">
    <property type="entry name" value="AtuA-like_ferredoxin_dom"/>
</dbReference>
<feature type="domain" description="AtuA-like ferredoxin-fold" evidence="2">
    <location>
        <begin position="519"/>
        <end position="616"/>
    </location>
</feature>
<accession>A0A2B7YJQ6</accession>
<evidence type="ECO:0000313" key="4">
    <source>
        <dbReference type="Proteomes" id="UP000224634"/>
    </source>
</evidence>
<dbReference type="InterPro" id="IPR010839">
    <property type="entry name" value="AtuA_N"/>
</dbReference>
<organism evidence="3 4">
    <name type="scientific">Polytolypa hystricis (strain UAMH7299)</name>
    <dbReference type="NCBI Taxonomy" id="1447883"/>
    <lineage>
        <taxon>Eukaryota</taxon>
        <taxon>Fungi</taxon>
        <taxon>Dikarya</taxon>
        <taxon>Ascomycota</taxon>
        <taxon>Pezizomycotina</taxon>
        <taxon>Eurotiomycetes</taxon>
        <taxon>Eurotiomycetidae</taxon>
        <taxon>Onygenales</taxon>
        <taxon>Onygenales incertae sedis</taxon>
        <taxon>Polytolypa</taxon>
    </lineage>
</organism>
<dbReference type="STRING" id="1447883.A0A2B7YJQ6"/>